<evidence type="ECO:0000313" key="7">
    <source>
        <dbReference type="Proteomes" id="UP000479691"/>
    </source>
</evidence>
<dbReference type="Proteomes" id="UP000483672">
    <property type="component" value="Unassembled WGS sequence"/>
</dbReference>
<dbReference type="PROSITE" id="PS51257">
    <property type="entry name" value="PROKAR_LIPOPROTEIN"/>
    <property type="match status" value="1"/>
</dbReference>
<sequence>MKSFAVILMAIPAMFAVTAVAEHCPSPAVIQSCWGECKRNGYATDACYNCCYYTCRPCNKR</sequence>
<gene>
    <name evidence="3" type="ORF">TWF106_010190</name>
    <name evidence="5" type="ORF">TWF191_004328</name>
    <name evidence="4" type="ORF">TWF679_006382</name>
    <name evidence="2" type="ORF">TWF788_005671</name>
</gene>
<accession>A0A6G1MMH2</accession>
<evidence type="ECO:0000313" key="3">
    <source>
        <dbReference type="EMBL" id="KAF3211468.1"/>
    </source>
</evidence>
<dbReference type="Proteomes" id="UP000472727">
    <property type="component" value="Unassembled WGS sequence"/>
</dbReference>
<comment type="caution">
    <text evidence="2">The sequence shown here is derived from an EMBL/GenBank/DDBJ whole genome shotgun (WGS) entry which is preliminary data.</text>
</comment>
<dbReference type="EMBL" id="JAABOE010000027">
    <property type="protein sequence ID" value="KAF3183283.1"/>
    <property type="molecule type" value="Genomic_DNA"/>
</dbReference>
<dbReference type="EMBL" id="WIWS01000074">
    <property type="protein sequence ID" value="KAF3211468.1"/>
    <property type="molecule type" value="Genomic_DNA"/>
</dbReference>
<protein>
    <submittedName>
        <fullName evidence="2">Uncharacterized protein</fullName>
    </submittedName>
</protein>
<evidence type="ECO:0000256" key="1">
    <source>
        <dbReference type="SAM" id="SignalP"/>
    </source>
</evidence>
<proteinExistence type="predicted"/>
<keyword evidence="1" id="KW-0732">Signal</keyword>
<evidence type="ECO:0000313" key="5">
    <source>
        <dbReference type="EMBL" id="KAF3226969.1"/>
    </source>
</evidence>
<dbReference type="EMBL" id="WIWT01000033">
    <property type="protein sequence ID" value="KAF3211577.1"/>
    <property type="molecule type" value="Genomic_DNA"/>
</dbReference>
<dbReference type="EMBL" id="WIPF01000021">
    <property type="protein sequence ID" value="KAF3226969.1"/>
    <property type="molecule type" value="Genomic_DNA"/>
</dbReference>
<evidence type="ECO:0000313" key="2">
    <source>
        <dbReference type="EMBL" id="KAF3183283.1"/>
    </source>
</evidence>
<evidence type="ECO:0000313" key="4">
    <source>
        <dbReference type="EMBL" id="KAF3211577.1"/>
    </source>
</evidence>
<evidence type="ECO:0000313" key="6">
    <source>
        <dbReference type="Proteomes" id="UP000472727"/>
    </source>
</evidence>
<dbReference type="Proteomes" id="UP000479691">
    <property type="component" value="Unassembled WGS sequence"/>
</dbReference>
<evidence type="ECO:0000313" key="8">
    <source>
        <dbReference type="Proteomes" id="UP000483672"/>
    </source>
</evidence>
<reference evidence="6 7" key="1">
    <citation type="submission" date="2019-06" db="EMBL/GenBank/DDBJ databases">
        <authorList>
            <person name="Palmer J.M."/>
        </authorList>
    </citation>
    <scope>NUCLEOTIDE SEQUENCE [LARGE SCALE GENOMIC DNA]</scope>
    <source>
        <strain evidence="3 6">TWF106</strain>
        <strain evidence="5 8">TWF191</strain>
        <strain evidence="4">TWF679</strain>
        <strain evidence="2 7">TWF788</strain>
    </source>
</reference>
<feature type="chain" id="PRO_5041171873" evidence="1">
    <location>
        <begin position="22"/>
        <end position="61"/>
    </location>
</feature>
<organism evidence="2 7">
    <name type="scientific">Orbilia oligospora</name>
    <name type="common">Nematode-trapping fungus</name>
    <name type="synonym">Arthrobotrys oligospora</name>
    <dbReference type="NCBI Taxonomy" id="2813651"/>
    <lineage>
        <taxon>Eukaryota</taxon>
        <taxon>Fungi</taxon>
        <taxon>Dikarya</taxon>
        <taxon>Ascomycota</taxon>
        <taxon>Pezizomycotina</taxon>
        <taxon>Orbiliomycetes</taxon>
        <taxon>Orbiliales</taxon>
        <taxon>Orbiliaceae</taxon>
        <taxon>Orbilia</taxon>
    </lineage>
</organism>
<dbReference type="AlphaFoldDB" id="A0A6G1MMH2"/>
<dbReference type="Proteomes" id="UP000614610">
    <property type="component" value="Unassembled WGS sequence"/>
</dbReference>
<name>A0A6G1MMH2_ORBOL</name>
<feature type="signal peptide" evidence="1">
    <location>
        <begin position="1"/>
        <end position="21"/>
    </location>
</feature>